<proteinExistence type="predicted"/>
<organism evidence="1 2">
    <name type="scientific">Geoalkalibacter halelectricus</name>
    <dbReference type="NCBI Taxonomy" id="2847045"/>
    <lineage>
        <taxon>Bacteria</taxon>
        <taxon>Pseudomonadati</taxon>
        <taxon>Thermodesulfobacteriota</taxon>
        <taxon>Desulfuromonadia</taxon>
        <taxon>Desulfuromonadales</taxon>
        <taxon>Geoalkalibacteraceae</taxon>
        <taxon>Geoalkalibacter</taxon>
    </lineage>
</organism>
<keyword evidence="2" id="KW-1185">Reference proteome</keyword>
<protein>
    <recommendedName>
        <fullName evidence="3">Transposase, Mutator family</fullName>
    </recommendedName>
</protein>
<accession>A0ABY5ZLR4</accession>
<evidence type="ECO:0000313" key="1">
    <source>
        <dbReference type="EMBL" id="UWZ79794.1"/>
    </source>
</evidence>
<sequence>MILLPDPGLQSQVELLQGLPGKGAEQLASDGAEEALDLATPLRGIGGRRKAESAGGEVRDLNTRTLKMSQYDHPTGQYRKKPLSQRWHLLGDESAIVQRDIYSAFLARCVIDNRHHPSHIRGGWRRD</sequence>
<dbReference type="EMBL" id="CP092109">
    <property type="protein sequence ID" value="UWZ79794.1"/>
    <property type="molecule type" value="Genomic_DNA"/>
</dbReference>
<dbReference type="Proteomes" id="UP001060414">
    <property type="component" value="Chromosome"/>
</dbReference>
<evidence type="ECO:0000313" key="2">
    <source>
        <dbReference type="Proteomes" id="UP001060414"/>
    </source>
</evidence>
<name>A0ABY5ZLR4_9BACT</name>
<dbReference type="RefSeq" id="WP_260748145.1">
    <property type="nucleotide sequence ID" value="NZ_CP092109.1"/>
</dbReference>
<gene>
    <name evidence="1" type="ORF">L9S41_19310</name>
</gene>
<evidence type="ECO:0008006" key="3">
    <source>
        <dbReference type="Google" id="ProtNLM"/>
    </source>
</evidence>
<reference evidence="1" key="1">
    <citation type="journal article" date="2022" name="Environ. Microbiol.">
        <title>Geoalkalibacter halelectricus SAP #1 sp. nov. possessing extracellular electron transfer and mineral#reducing capabilities from a haloalkaline environment.</title>
        <authorList>
            <person name="Yadav S."/>
            <person name="Singh R."/>
            <person name="Sundharam S.S."/>
            <person name="Chaudhary S."/>
            <person name="Krishnamurthi S."/>
            <person name="Patil S.A."/>
        </authorList>
    </citation>
    <scope>NUCLEOTIDE SEQUENCE</scope>
    <source>
        <strain evidence="1">SAP-1</strain>
    </source>
</reference>